<dbReference type="InterPro" id="IPR043502">
    <property type="entry name" value="DNA/RNA_pol_sf"/>
</dbReference>
<dbReference type="PANTHER" id="PTHR11439:SF486">
    <property type="entry name" value="RLK (RECEPTOR-LIKE KINASE) PROTEIN, PUTATIVE-RELATED"/>
    <property type="match status" value="1"/>
</dbReference>
<dbReference type="InterPro" id="IPR013103">
    <property type="entry name" value="RVT_2"/>
</dbReference>
<proteinExistence type="predicted"/>
<feature type="region of interest" description="Disordered" evidence="1">
    <location>
        <begin position="122"/>
        <end position="155"/>
    </location>
</feature>
<feature type="compositionally biased region" description="Polar residues" evidence="1">
    <location>
        <begin position="139"/>
        <end position="153"/>
    </location>
</feature>
<evidence type="ECO:0000256" key="1">
    <source>
        <dbReference type="SAM" id="MobiDB-lite"/>
    </source>
</evidence>
<keyword evidence="4" id="KW-1185">Reference proteome</keyword>
<dbReference type="Pfam" id="PF07727">
    <property type="entry name" value="RVT_2"/>
    <property type="match status" value="1"/>
</dbReference>
<feature type="compositionally biased region" description="Low complexity" evidence="1">
    <location>
        <begin position="96"/>
        <end position="109"/>
    </location>
</feature>
<dbReference type="AlphaFoldDB" id="A0AAE1JJM0"/>
<evidence type="ECO:0000259" key="2">
    <source>
        <dbReference type="Pfam" id="PF07727"/>
    </source>
</evidence>
<gene>
    <name evidence="3" type="ORF">QN277_019568</name>
</gene>
<evidence type="ECO:0000313" key="4">
    <source>
        <dbReference type="Proteomes" id="UP001293593"/>
    </source>
</evidence>
<sequence length="712" mass="81522">MLNFLNTNLISQIQPFRGESRSEWLAYEPEYDQQYSVPSSTQPIPTPTQPINASQTPIPDPAHHHSDSLGRNSERSVHTNPRNRRQQSPKTTIPQTENPFEPTENPFEPLNLISDSETYETRLDDPDAVTEQQHDEIDPNSTPQQTHDPATETSSEDLLWPIALRKGKRSCTQHPIAKYVSYKKLSPHMKTFVVNVEKESIPRNFEEAISDPKWKQAIEEELRALHKNGTWKITDLPRGKSVVSSKWVFTVKYNPDGSVNKYKARLVARGFTQTYGIDYQETFAPVAKLNTIKVLLSLVANLEWPLHQMDVKNAFLNGDLEEEVYMEVPLGLRSSDNSSKVCKLYKSLYGLKQSPRAWFGRFTRAIKSWGYKQCQADDTLFIKDRDGRRTILIVYVDDIVLTGDDEEEITMLKKNLALEFEIKDLGSLRYFLGMEVARTQKGISVSQRKYTMDLLQETGMLGARPAHTPMELNQKLTIRPNATAVNQERYQKLVGKLIYLSHTRPDICFPVSVVSQFSSNPQKEHMTAVYRILRYLKKTPGLGLFFGKGDSRNIELFTDADWGGSKIDRRSTTGYCTYVWGNLVTWRSKKQPVVSRSSAESEYRALSLGVCEGMWVMRLLKEIKAEQEGPIKVWCDNMSTIRIANNPIHRDRMKHVEIDRHFIREKLEAKVMDLSYIPSEKQAADIMTKSLTQGKFEGLRSKLGMINIYSPA</sequence>
<dbReference type="CDD" id="cd09272">
    <property type="entry name" value="RNase_HI_RT_Ty1"/>
    <property type="match status" value="1"/>
</dbReference>
<feature type="region of interest" description="Disordered" evidence="1">
    <location>
        <begin position="33"/>
        <end position="110"/>
    </location>
</feature>
<dbReference type="Proteomes" id="UP001293593">
    <property type="component" value="Unassembled WGS sequence"/>
</dbReference>
<name>A0AAE1JJM0_9FABA</name>
<accession>A0AAE1JJM0</accession>
<feature type="compositionally biased region" description="Basic and acidic residues" evidence="1">
    <location>
        <begin position="61"/>
        <end position="77"/>
    </location>
</feature>
<evidence type="ECO:0000313" key="3">
    <source>
        <dbReference type="EMBL" id="KAK4270798.1"/>
    </source>
</evidence>
<dbReference type="PANTHER" id="PTHR11439">
    <property type="entry name" value="GAG-POL-RELATED RETROTRANSPOSON"/>
    <property type="match status" value="1"/>
</dbReference>
<dbReference type="EMBL" id="JAWXYG010000005">
    <property type="protein sequence ID" value="KAK4270798.1"/>
    <property type="molecule type" value="Genomic_DNA"/>
</dbReference>
<feature type="domain" description="Reverse transcriptase Ty1/copia-type" evidence="2">
    <location>
        <begin position="228"/>
        <end position="471"/>
    </location>
</feature>
<dbReference type="SUPFAM" id="SSF56672">
    <property type="entry name" value="DNA/RNA polymerases"/>
    <property type="match status" value="1"/>
</dbReference>
<comment type="caution">
    <text evidence="3">The sequence shown here is derived from an EMBL/GenBank/DDBJ whole genome shotgun (WGS) entry which is preliminary data.</text>
</comment>
<protein>
    <recommendedName>
        <fullName evidence="2">Reverse transcriptase Ty1/copia-type domain-containing protein</fullName>
    </recommendedName>
</protein>
<reference evidence="3" key="1">
    <citation type="submission" date="2023-10" db="EMBL/GenBank/DDBJ databases">
        <title>Chromosome-level genome of the transformable northern wattle, Acacia crassicarpa.</title>
        <authorList>
            <person name="Massaro I."/>
            <person name="Sinha N.R."/>
            <person name="Poethig S."/>
            <person name="Leichty A.R."/>
        </authorList>
    </citation>
    <scope>NUCLEOTIDE SEQUENCE</scope>
    <source>
        <strain evidence="3">Acra3RX</strain>
        <tissue evidence="3">Leaf</tissue>
    </source>
</reference>
<organism evidence="3 4">
    <name type="scientific">Acacia crassicarpa</name>
    <name type="common">northern wattle</name>
    <dbReference type="NCBI Taxonomy" id="499986"/>
    <lineage>
        <taxon>Eukaryota</taxon>
        <taxon>Viridiplantae</taxon>
        <taxon>Streptophyta</taxon>
        <taxon>Embryophyta</taxon>
        <taxon>Tracheophyta</taxon>
        <taxon>Spermatophyta</taxon>
        <taxon>Magnoliopsida</taxon>
        <taxon>eudicotyledons</taxon>
        <taxon>Gunneridae</taxon>
        <taxon>Pentapetalae</taxon>
        <taxon>rosids</taxon>
        <taxon>fabids</taxon>
        <taxon>Fabales</taxon>
        <taxon>Fabaceae</taxon>
        <taxon>Caesalpinioideae</taxon>
        <taxon>mimosoid clade</taxon>
        <taxon>Acacieae</taxon>
        <taxon>Acacia</taxon>
    </lineage>
</organism>